<evidence type="ECO:0000256" key="5">
    <source>
        <dbReference type="ARBA" id="ARBA00022473"/>
    </source>
</evidence>
<sequence length="523" mass="60259">MGNVGSQVEKRDFLLTSPGDLHGMRQPDGLLRKGTSQRGFFGYFHWGKWGDTRAEKKHQSSGGGFKGDYECDQENQPPERYFRDHQQAADFSKSSLPEHGCFSRCRIRPSAFKVVSWKSLLCMPRRSSAKGQKLSKRNRSLTQVSTSSSSQRSPLRSHLLHTISLDESTKAIQSFPTGTPPFKPATTQLSASVGHNNHTGNSLDRASRGPFGCRQNTSLLQEPEPPQFEDRLTEKGMERNLSENDDPFTQIFEDKWSLWMDELDELKQEIQNLSENDDPFTQMFEDKQTLRMDEPDELKKVPLQLCKAQQEEKRLQEELDLQQRQREKLRLQHQQAERLSPILEETQWDVCQKTAGISLLKQQFPDAQEEMAQKQGEIFGLKTQLREVQTELQAEDSQVGGLFPNLARDVLACETDGSKSRGMQGESAEEAGWLWGELLCERSQAQLQEASFEQERKTWEEEKKTVLRYQREKQARYVKMYYCNQALERQLSQFRQFQGKPRCISSELPLIERVLKDLNTLAL</sequence>
<dbReference type="Proteomes" id="UP000472272">
    <property type="component" value="Chromosome 17"/>
</dbReference>
<feature type="region of interest" description="Disordered" evidence="11">
    <location>
        <begin position="55"/>
        <end position="74"/>
    </location>
</feature>
<evidence type="ECO:0000256" key="11">
    <source>
        <dbReference type="SAM" id="MobiDB-lite"/>
    </source>
</evidence>
<proteinExistence type="inferred from homology"/>
<evidence type="ECO:0000256" key="6">
    <source>
        <dbReference type="ARBA" id="ARBA00022902"/>
    </source>
</evidence>
<dbReference type="GO" id="GO:0007399">
    <property type="term" value="P:nervous system development"/>
    <property type="evidence" value="ECO:0007669"/>
    <property type="project" value="UniProtKB-KW"/>
</dbReference>
<dbReference type="GO" id="GO:0030425">
    <property type="term" value="C:dendrite"/>
    <property type="evidence" value="ECO:0007669"/>
    <property type="project" value="UniProtKB-SubCell"/>
</dbReference>
<organism evidence="12 13">
    <name type="scientific">Podarcis muralis</name>
    <name type="common">Wall lizard</name>
    <name type="synonym">Lacerta muralis</name>
    <dbReference type="NCBI Taxonomy" id="64176"/>
    <lineage>
        <taxon>Eukaryota</taxon>
        <taxon>Metazoa</taxon>
        <taxon>Chordata</taxon>
        <taxon>Craniata</taxon>
        <taxon>Vertebrata</taxon>
        <taxon>Euteleostomi</taxon>
        <taxon>Lepidosauria</taxon>
        <taxon>Squamata</taxon>
        <taxon>Bifurcata</taxon>
        <taxon>Unidentata</taxon>
        <taxon>Episquamata</taxon>
        <taxon>Laterata</taxon>
        <taxon>Lacertibaenia</taxon>
        <taxon>Lacertidae</taxon>
        <taxon>Podarcis</taxon>
    </lineage>
</organism>
<evidence type="ECO:0000256" key="10">
    <source>
        <dbReference type="SAM" id="Coils"/>
    </source>
</evidence>
<keyword evidence="5" id="KW-0217">Developmental protein</keyword>
<feature type="compositionally biased region" description="Polar residues" evidence="11">
    <location>
        <begin position="185"/>
        <end position="204"/>
    </location>
</feature>
<evidence type="ECO:0000256" key="1">
    <source>
        <dbReference type="ARBA" id="ARBA00004279"/>
    </source>
</evidence>
<dbReference type="GO" id="GO:0031410">
    <property type="term" value="C:cytoplasmic vesicle"/>
    <property type="evidence" value="ECO:0007669"/>
    <property type="project" value="UniProtKB-SubCell"/>
</dbReference>
<dbReference type="Pfam" id="PF06818">
    <property type="entry name" value="Fez1"/>
    <property type="match status" value="2"/>
</dbReference>
<evidence type="ECO:0008006" key="14">
    <source>
        <dbReference type="Google" id="ProtNLM"/>
    </source>
</evidence>
<feature type="compositionally biased region" description="Low complexity" evidence="11">
    <location>
        <begin position="140"/>
        <end position="156"/>
    </location>
</feature>
<comment type="subcellular location">
    <subcellularLocation>
        <location evidence="2">Cell projection</location>
        <location evidence="2">Axon</location>
    </subcellularLocation>
    <subcellularLocation>
        <location evidence="1">Cell projection</location>
        <location evidence="1">Dendrite</location>
    </subcellularLocation>
    <subcellularLocation>
        <location evidence="3">Cytoplasmic vesicle</location>
    </subcellularLocation>
</comment>
<evidence type="ECO:0000256" key="2">
    <source>
        <dbReference type="ARBA" id="ARBA00004489"/>
    </source>
</evidence>
<dbReference type="PANTHER" id="PTHR32274:SF1">
    <property type="entry name" value="NEDD4-BINDING PROTEIN 3"/>
    <property type="match status" value="1"/>
</dbReference>
<keyword evidence="9" id="KW-0968">Cytoplasmic vesicle</keyword>
<evidence type="ECO:0000256" key="4">
    <source>
        <dbReference type="ARBA" id="ARBA00010640"/>
    </source>
</evidence>
<evidence type="ECO:0000313" key="13">
    <source>
        <dbReference type="Proteomes" id="UP000472272"/>
    </source>
</evidence>
<dbReference type="GO" id="GO:0030424">
    <property type="term" value="C:axon"/>
    <property type="evidence" value="ECO:0007669"/>
    <property type="project" value="UniProtKB-SubCell"/>
</dbReference>
<comment type="similarity">
    <text evidence="4">Belongs to the N4BP3 family.</text>
</comment>
<dbReference type="GeneTree" id="ENSGT00940000158603"/>
<reference evidence="12" key="3">
    <citation type="submission" date="2025-09" db="UniProtKB">
        <authorList>
            <consortium name="Ensembl"/>
        </authorList>
    </citation>
    <scope>IDENTIFICATION</scope>
</reference>
<evidence type="ECO:0000256" key="3">
    <source>
        <dbReference type="ARBA" id="ARBA00004541"/>
    </source>
</evidence>
<accession>A0A670JUS9</accession>
<evidence type="ECO:0000256" key="9">
    <source>
        <dbReference type="ARBA" id="ARBA00023329"/>
    </source>
</evidence>
<dbReference type="PANTHER" id="PTHR32274">
    <property type="entry name" value="NEDD4-BINDING PROTEIN 3"/>
    <property type="match status" value="1"/>
</dbReference>
<keyword evidence="6" id="KW-0524">Neurogenesis</keyword>
<evidence type="ECO:0000256" key="8">
    <source>
        <dbReference type="ARBA" id="ARBA00023273"/>
    </source>
</evidence>
<feature type="coiled-coil region" evidence="10">
    <location>
        <begin position="307"/>
        <end position="339"/>
    </location>
</feature>
<feature type="region of interest" description="Disordered" evidence="11">
    <location>
        <begin position="128"/>
        <end position="156"/>
    </location>
</feature>
<protein>
    <recommendedName>
        <fullName evidence="14">NEDD4 binding protein 3</fullName>
    </recommendedName>
</protein>
<keyword evidence="7 10" id="KW-0175">Coiled coil</keyword>
<dbReference type="InterPro" id="IPR033571">
    <property type="entry name" value="N4BP3"/>
</dbReference>
<feature type="region of interest" description="Disordered" evidence="11">
    <location>
        <begin position="173"/>
        <end position="227"/>
    </location>
</feature>
<name>A0A670JUS9_PODMU</name>
<reference evidence="12 13" key="1">
    <citation type="journal article" date="2019" name="Proc. Natl. Acad. Sci. U.S.A.">
        <title>Regulatory changes in pterin and carotenoid genes underlie balanced color polymorphisms in the wall lizard.</title>
        <authorList>
            <person name="Andrade P."/>
            <person name="Pinho C."/>
            <person name="Perez I de Lanuza G."/>
            <person name="Afonso S."/>
            <person name="Brejcha J."/>
            <person name="Rubin C.J."/>
            <person name="Wallerman O."/>
            <person name="Pereira P."/>
            <person name="Sabatino S.J."/>
            <person name="Bellati A."/>
            <person name="Pellitteri-Rosa D."/>
            <person name="Bosakova Z."/>
            <person name="Bunikis I."/>
            <person name="Carretero M.A."/>
            <person name="Feiner N."/>
            <person name="Marsik P."/>
            <person name="Pauperio F."/>
            <person name="Salvi D."/>
            <person name="Soler L."/>
            <person name="While G.M."/>
            <person name="Uller T."/>
            <person name="Font E."/>
            <person name="Andersson L."/>
            <person name="Carneiro M."/>
        </authorList>
    </citation>
    <scope>NUCLEOTIDE SEQUENCE</scope>
</reference>
<keyword evidence="13" id="KW-1185">Reference proteome</keyword>
<dbReference type="AlphaFoldDB" id="A0A670JUS9"/>
<evidence type="ECO:0000313" key="12">
    <source>
        <dbReference type="Ensembl" id="ENSPMRP00000027640.1"/>
    </source>
</evidence>
<keyword evidence="8" id="KW-0966">Cell projection</keyword>
<evidence type="ECO:0000256" key="7">
    <source>
        <dbReference type="ARBA" id="ARBA00023054"/>
    </source>
</evidence>
<reference evidence="12" key="2">
    <citation type="submission" date="2025-08" db="UniProtKB">
        <authorList>
            <consortium name="Ensembl"/>
        </authorList>
    </citation>
    <scope>IDENTIFICATION</scope>
</reference>
<dbReference type="Ensembl" id="ENSPMRT00000029316.1">
    <property type="protein sequence ID" value="ENSPMRP00000027640.1"/>
    <property type="gene ID" value="ENSPMRG00000017820.1"/>
</dbReference>